<reference evidence="2" key="1">
    <citation type="submission" date="2021-03" db="EMBL/GenBank/DDBJ databases">
        <authorList>
            <person name="Li Z."/>
            <person name="Yang C."/>
        </authorList>
    </citation>
    <scope>NUCLEOTIDE SEQUENCE</scope>
    <source>
        <strain evidence="2">Dzin_1.0</strain>
        <tissue evidence="2">Leaf</tissue>
    </source>
</reference>
<evidence type="ECO:0000256" key="1">
    <source>
        <dbReference type="SAM" id="MobiDB-lite"/>
    </source>
</evidence>
<comment type="caution">
    <text evidence="2">The sequence shown here is derived from an EMBL/GenBank/DDBJ whole genome shotgun (WGS) entry which is preliminary data.</text>
</comment>
<dbReference type="EMBL" id="JAGGNH010000007">
    <property type="protein sequence ID" value="KAJ0967452.1"/>
    <property type="molecule type" value="Genomic_DNA"/>
</dbReference>
<sequence>MGKKRKDPKAGALKDQMVNKQAARATPGRKPSSETVNPHTVSAAVDDILVEEIRKLRNIIEVTIVKGFAGIRPHEKVKEEMAAIMARELKWKVQPFEDDKVDRMLLHCPSEDLARKIENMKEIEFPGFIVQCTPCTAATNASRKADGELRWITVKGLPIFCQRRDTLARLLKPVGDLAYMAKGGAFYAGHCRAAVRILRGRTLPTTIYYNVLNEKFTIQIQLDRGESPLPWDPSPEKMAAPEMQGKKEGGTPTPVDARPFGPPEKILRSKKDATGDKTVLGGGKLEDLEADGDQSMEPQKENTKTPLEVGNHVPEEPTDPEDTIRGSNNPQPGDPNLVESSKSIIGPEDNRLIITSYQGENQYLIPPHTNGGIFMESGIILLIPHGKPLWGNSTKKKKGHHKIPIWRYNTPQHHGRMTHKRKLEQKLQKKPSGAV</sequence>
<feature type="region of interest" description="Disordered" evidence="1">
    <location>
        <begin position="1"/>
        <end position="38"/>
    </location>
</feature>
<feature type="compositionally biased region" description="Basic and acidic residues" evidence="1">
    <location>
        <begin position="265"/>
        <end position="275"/>
    </location>
</feature>
<feature type="region of interest" description="Disordered" evidence="1">
    <location>
        <begin position="227"/>
        <end position="342"/>
    </location>
</feature>
<organism evidence="2 3">
    <name type="scientific">Dioscorea zingiberensis</name>
    <dbReference type="NCBI Taxonomy" id="325984"/>
    <lineage>
        <taxon>Eukaryota</taxon>
        <taxon>Viridiplantae</taxon>
        <taxon>Streptophyta</taxon>
        <taxon>Embryophyta</taxon>
        <taxon>Tracheophyta</taxon>
        <taxon>Spermatophyta</taxon>
        <taxon>Magnoliopsida</taxon>
        <taxon>Liliopsida</taxon>
        <taxon>Dioscoreales</taxon>
        <taxon>Dioscoreaceae</taxon>
        <taxon>Dioscorea</taxon>
    </lineage>
</organism>
<dbReference type="Proteomes" id="UP001085076">
    <property type="component" value="Miscellaneous, Linkage group lg07"/>
</dbReference>
<reference evidence="2" key="2">
    <citation type="journal article" date="2022" name="Hortic Res">
        <title>The genome of Dioscorea zingiberensis sheds light on the biosynthesis, origin and evolution of the medicinally important diosgenin saponins.</title>
        <authorList>
            <person name="Li Y."/>
            <person name="Tan C."/>
            <person name="Li Z."/>
            <person name="Guo J."/>
            <person name="Li S."/>
            <person name="Chen X."/>
            <person name="Wang C."/>
            <person name="Dai X."/>
            <person name="Yang H."/>
            <person name="Song W."/>
            <person name="Hou L."/>
            <person name="Xu J."/>
            <person name="Tong Z."/>
            <person name="Xu A."/>
            <person name="Yuan X."/>
            <person name="Wang W."/>
            <person name="Yang Q."/>
            <person name="Chen L."/>
            <person name="Sun Z."/>
            <person name="Wang K."/>
            <person name="Pan B."/>
            <person name="Chen J."/>
            <person name="Bao Y."/>
            <person name="Liu F."/>
            <person name="Qi X."/>
            <person name="Gang D.R."/>
            <person name="Wen J."/>
            <person name="Li J."/>
        </authorList>
    </citation>
    <scope>NUCLEOTIDE SEQUENCE</scope>
    <source>
        <strain evidence="2">Dzin_1.0</strain>
    </source>
</reference>
<gene>
    <name evidence="2" type="ORF">J5N97_024369</name>
</gene>
<feature type="region of interest" description="Disordered" evidence="1">
    <location>
        <begin position="412"/>
        <end position="435"/>
    </location>
</feature>
<evidence type="ECO:0000313" key="3">
    <source>
        <dbReference type="Proteomes" id="UP001085076"/>
    </source>
</evidence>
<name>A0A9D5C7N1_9LILI</name>
<evidence type="ECO:0000313" key="2">
    <source>
        <dbReference type="EMBL" id="KAJ0967452.1"/>
    </source>
</evidence>
<feature type="compositionally biased region" description="Basic residues" evidence="1">
    <location>
        <begin position="413"/>
        <end position="423"/>
    </location>
</feature>
<keyword evidence="3" id="KW-1185">Reference proteome</keyword>
<proteinExistence type="predicted"/>
<dbReference type="AlphaFoldDB" id="A0A9D5C7N1"/>
<protein>
    <submittedName>
        <fullName evidence="2">Uncharacterized protein</fullName>
    </submittedName>
</protein>
<accession>A0A9D5C7N1</accession>